<dbReference type="GO" id="GO:0006508">
    <property type="term" value="P:proteolysis"/>
    <property type="evidence" value="ECO:0007669"/>
    <property type="project" value="InterPro"/>
</dbReference>
<accession>A0A3S8U6F3</accession>
<dbReference type="Gene3D" id="3.40.50.200">
    <property type="entry name" value="Peptidase S8/S53 domain"/>
    <property type="match status" value="2"/>
</dbReference>
<dbReference type="Pfam" id="PF00082">
    <property type="entry name" value="Peptidase_S8"/>
    <property type="match status" value="1"/>
</dbReference>
<dbReference type="SUPFAM" id="SSF52743">
    <property type="entry name" value="Subtilisin-like"/>
    <property type="match status" value="1"/>
</dbReference>
<sequence length="669" mass="70811">MAAWERVSAGLDYGGYVAWEAAVSEAQGDGGRDHVPVFLVLQPPAGSAMTLAEAIDATLALPDVRFSQHERDLLATERALAGTGWPHEVRVVLFCPRAMLADCPAFWRVLQVGPGLAMPDASASGEGRNLCTLKGDLVPTVPLAAVIDDGIGCLNARFRRDLGHSRIKAVWLQAPERVAEADDGLREDVVCGRVLDEAEINAHLADGGDEAEVYRVVNRALLPVTDGALTNRRTAHGTHVLDLAAGAAPWGDDPLTAVPILAVQLPPASVRETAGRRMETYLVQGLRWIMAESLRLANGTDVPPVVVNISLGSLAGPGDRHAFLADWFDHEVARHDRLTGGGKLRLVIAYGNARLARLVARDEMRRSYPLELIWRVLPDDHSSSHLEVRVDTNVVAGLKLELQPPAGSGLSALEVDWPETGTGWRLAGPVAAVASSAEAGGQSLLHLSLGPTVGMGALPPAPAGAWRVVLRTTLAEPVRVTARVQRDDTPPGYRTLGRQSWLDHPQGWDWDDEARGYLAPRPASDAPGCPVTREGTCVAYAGAEDPAILFVGAVRPTLGAPGSVRPAGYSSEGVGHLARPGESLGPDLVALGDDGTALPGRRAAGVVSGSVTRMSGTSMAAPQVARALLRYFLMVPPEVQSPEGERSALTGNSDWDVPDRRMGHGVLVG</sequence>
<dbReference type="Gene3D" id="2.60.120.1290">
    <property type="match status" value="1"/>
</dbReference>
<dbReference type="InterPro" id="IPR000209">
    <property type="entry name" value="Peptidase_S8/S53_dom"/>
</dbReference>
<evidence type="ECO:0000313" key="3">
    <source>
        <dbReference type="Proteomes" id="UP000282002"/>
    </source>
</evidence>
<gene>
    <name evidence="2" type="ORF">EI545_10215</name>
</gene>
<dbReference type="RefSeq" id="WP_125325379.1">
    <property type="nucleotide sequence ID" value="NZ_CP034328.1"/>
</dbReference>
<dbReference type="KEGG" id="taw:EI545_10215"/>
<dbReference type="EMBL" id="CP034328">
    <property type="protein sequence ID" value="AZL59184.1"/>
    <property type="molecule type" value="Genomic_DNA"/>
</dbReference>
<dbReference type="GO" id="GO:0004252">
    <property type="term" value="F:serine-type endopeptidase activity"/>
    <property type="evidence" value="ECO:0007669"/>
    <property type="project" value="InterPro"/>
</dbReference>
<protein>
    <recommendedName>
        <fullName evidence="1">Peptidase S8/S53 domain-containing protein</fullName>
    </recommendedName>
</protein>
<feature type="domain" description="Peptidase S8/S53" evidence="1">
    <location>
        <begin position="566"/>
        <end position="629"/>
    </location>
</feature>
<keyword evidence="3" id="KW-1185">Reference proteome</keyword>
<organism evidence="2 3">
    <name type="scientific">Tabrizicola piscis</name>
    <dbReference type="NCBI Taxonomy" id="2494374"/>
    <lineage>
        <taxon>Bacteria</taxon>
        <taxon>Pseudomonadati</taxon>
        <taxon>Pseudomonadota</taxon>
        <taxon>Alphaproteobacteria</taxon>
        <taxon>Rhodobacterales</taxon>
        <taxon>Paracoccaceae</taxon>
        <taxon>Tabrizicola</taxon>
    </lineage>
</organism>
<evidence type="ECO:0000313" key="2">
    <source>
        <dbReference type="EMBL" id="AZL59184.1"/>
    </source>
</evidence>
<reference evidence="2 3" key="1">
    <citation type="submission" date="2018-12" db="EMBL/GenBank/DDBJ databases">
        <title>Complete genome sequencing of Tabrizicola sp. K13M18.</title>
        <authorList>
            <person name="Bae J.-W."/>
        </authorList>
    </citation>
    <scope>NUCLEOTIDE SEQUENCE [LARGE SCALE GENOMIC DNA]</scope>
    <source>
        <strain evidence="2 3">K13M18</strain>
    </source>
</reference>
<proteinExistence type="predicted"/>
<name>A0A3S8U6F3_9RHOB</name>
<dbReference type="Proteomes" id="UP000282002">
    <property type="component" value="Chromosome"/>
</dbReference>
<evidence type="ECO:0000259" key="1">
    <source>
        <dbReference type="Pfam" id="PF00082"/>
    </source>
</evidence>
<dbReference type="AlphaFoldDB" id="A0A3S8U6F3"/>
<dbReference type="OrthoDB" id="8010691at2"/>
<dbReference type="InterPro" id="IPR036852">
    <property type="entry name" value="Peptidase_S8/S53_dom_sf"/>
</dbReference>